<evidence type="ECO:0000256" key="2">
    <source>
        <dbReference type="ARBA" id="ARBA00022723"/>
    </source>
</evidence>
<name>A0A2K8U672_9GAMM</name>
<dbReference type="PANTHER" id="PTHR22726:SF24">
    <property type="entry name" value="M48 FAMILY METALLOPEPTIDASE"/>
    <property type="match status" value="1"/>
</dbReference>
<dbReference type="RefSeq" id="WP_100918680.1">
    <property type="nucleotide sequence ID" value="NZ_CP020370.1"/>
</dbReference>
<dbReference type="CDD" id="cd07331">
    <property type="entry name" value="M48C_Oma1_like"/>
    <property type="match status" value="1"/>
</dbReference>
<keyword evidence="1 6" id="KW-0645">Protease</keyword>
<accession>A0A2K8U672</accession>
<dbReference type="GO" id="GO:0046872">
    <property type="term" value="F:metal ion binding"/>
    <property type="evidence" value="ECO:0007669"/>
    <property type="project" value="UniProtKB-KW"/>
</dbReference>
<keyword evidence="7" id="KW-0732">Signal</keyword>
<dbReference type="Proteomes" id="UP000232638">
    <property type="component" value="Chromosome"/>
</dbReference>
<dbReference type="OrthoDB" id="9810445at2"/>
<comment type="similarity">
    <text evidence="6">Belongs to the peptidase M48 family.</text>
</comment>
<keyword evidence="5 6" id="KW-0482">Metalloprotease</keyword>
<evidence type="ECO:0000256" key="5">
    <source>
        <dbReference type="ARBA" id="ARBA00023049"/>
    </source>
</evidence>
<feature type="signal peptide" evidence="7">
    <location>
        <begin position="1"/>
        <end position="20"/>
    </location>
</feature>
<reference evidence="9 10" key="1">
    <citation type="submission" date="2017-03" db="EMBL/GenBank/DDBJ databases">
        <title>Complete genome sequence of Candidatus 'Thiodictyon syntrophicum' sp. nov. strain Cad16T, a photolithoautotroph purple sulfur bacterium isolated from an alpine meromictic lake.</title>
        <authorList>
            <person name="Luedin S.M."/>
            <person name="Pothier J.F."/>
            <person name="Danza F."/>
            <person name="Storelli N."/>
            <person name="Wittwer M."/>
            <person name="Tonolla M."/>
        </authorList>
    </citation>
    <scope>NUCLEOTIDE SEQUENCE [LARGE SCALE GENOMIC DNA]</scope>
    <source>
        <strain evidence="9 10">Cad16T</strain>
    </source>
</reference>
<gene>
    <name evidence="9" type="ORF">THSYN_08005</name>
</gene>
<dbReference type="GO" id="GO:0016020">
    <property type="term" value="C:membrane"/>
    <property type="evidence" value="ECO:0007669"/>
    <property type="project" value="TreeGrafter"/>
</dbReference>
<keyword evidence="3 6" id="KW-0378">Hydrolase</keyword>
<evidence type="ECO:0000256" key="3">
    <source>
        <dbReference type="ARBA" id="ARBA00022801"/>
    </source>
</evidence>
<keyword evidence="10" id="KW-1185">Reference proteome</keyword>
<dbReference type="InterPro" id="IPR051156">
    <property type="entry name" value="Mito/Outer_Membr_Metalloprot"/>
</dbReference>
<evidence type="ECO:0000256" key="7">
    <source>
        <dbReference type="SAM" id="SignalP"/>
    </source>
</evidence>
<comment type="cofactor">
    <cofactor evidence="6">
        <name>Zn(2+)</name>
        <dbReference type="ChEBI" id="CHEBI:29105"/>
    </cofactor>
    <text evidence="6">Binds 1 zinc ion per subunit.</text>
</comment>
<evidence type="ECO:0000256" key="4">
    <source>
        <dbReference type="ARBA" id="ARBA00022833"/>
    </source>
</evidence>
<dbReference type="PANTHER" id="PTHR22726">
    <property type="entry name" value="METALLOENDOPEPTIDASE OMA1"/>
    <property type="match status" value="1"/>
</dbReference>
<keyword evidence="4 6" id="KW-0862">Zinc</keyword>
<organism evidence="9 10">
    <name type="scientific">Candidatus Thiodictyon syntrophicum</name>
    <dbReference type="NCBI Taxonomy" id="1166950"/>
    <lineage>
        <taxon>Bacteria</taxon>
        <taxon>Pseudomonadati</taxon>
        <taxon>Pseudomonadota</taxon>
        <taxon>Gammaproteobacteria</taxon>
        <taxon>Chromatiales</taxon>
        <taxon>Chromatiaceae</taxon>
        <taxon>Thiodictyon</taxon>
    </lineage>
</organism>
<evidence type="ECO:0000313" key="10">
    <source>
        <dbReference type="Proteomes" id="UP000232638"/>
    </source>
</evidence>
<dbReference type="EMBL" id="CP020370">
    <property type="protein sequence ID" value="AUB80899.1"/>
    <property type="molecule type" value="Genomic_DNA"/>
</dbReference>
<dbReference type="InterPro" id="IPR001915">
    <property type="entry name" value="Peptidase_M48"/>
</dbReference>
<dbReference type="KEGG" id="tsy:THSYN_08005"/>
<protein>
    <submittedName>
        <fullName evidence="9">Peptidase M48 family protein</fullName>
    </submittedName>
</protein>
<feature type="chain" id="PRO_5014688011" evidence="7">
    <location>
        <begin position="21"/>
        <end position="267"/>
    </location>
</feature>
<feature type="domain" description="Peptidase M48" evidence="8">
    <location>
        <begin position="64"/>
        <end position="251"/>
    </location>
</feature>
<dbReference type="AlphaFoldDB" id="A0A2K8U672"/>
<proteinExistence type="inferred from homology"/>
<evidence type="ECO:0000313" key="9">
    <source>
        <dbReference type="EMBL" id="AUB80899.1"/>
    </source>
</evidence>
<dbReference type="Gene3D" id="3.30.2010.10">
    <property type="entry name" value="Metalloproteases ('zincins'), catalytic domain"/>
    <property type="match status" value="1"/>
</dbReference>
<dbReference type="GO" id="GO:0004222">
    <property type="term" value="F:metalloendopeptidase activity"/>
    <property type="evidence" value="ECO:0007669"/>
    <property type="project" value="InterPro"/>
</dbReference>
<sequence length="267" mass="28362">MSMSNPLRGAALLLAMCALAACATAPETGRSQLLLVDAGQEAQMGFSAFERKKQQTPRAGDRAANQQLQTVGGRIARVAGLPDARWEFVLFADPEPNAFALPGGKVGVNTGILPITKDEAGLAAVVAHEIAHVSARHGAERMSQGIAAQVGGVILSVALEASGYGGATRSLATQAYGMGTQYGVLMPYSRLQEAEADRIGLLYMARAGYDPREAIAFWRRFQSYNAGRGGQVPEFLSTHPLDETRIAELQKFLPQAMAEYQRAGGRG</sequence>
<evidence type="ECO:0000256" key="1">
    <source>
        <dbReference type="ARBA" id="ARBA00022670"/>
    </source>
</evidence>
<dbReference type="Pfam" id="PF01435">
    <property type="entry name" value="Peptidase_M48"/>
    <property type="match status" value="1"/>
</dbReference>
<keyword evidence="2" id="KW-0479">Metal-binding</keyword>
<evidence type="ECO:0000259" key="8">
    <source>
        <dbReference type="Pfam" id="PF01435"/>
    </source>
</evidence>
<evidence type="ECO:0000256" key="6">
    <source>
        <dbReference type="RuleBase" id="RU003983"/>
    </source>
</evidence>
<dbReference type="GO" id="GO:0051603">
    <property type="term" value="P:proteolysis involved in protein catabolic process"/>
    <property type="evidence" value="ECO:0007669"/>
    <property type="project" value="TreeGrafter"/>
</dbReference>